<dbReference type="Pfam" id="PF00225">
    <property type="entry name" value="Kinesin"/>
    <property type="match status" value="1"/>
</dbReference>
<feature type="compositionally biased region" description="Low complexity" evidence="8">
    <location>
        <begin position="36"/>
        <end position="49"/>
    </location>
</feature>
<sequence length="191" mass="20750">MLDGCLLFSGHIIVVHTTDTLAMSVVWSATLVTSSTNYTNSSSGSSGLSSEEKEEEKVDEMVETGNNDESSSTIFELCILVNLFLIFAFICCILSTNMRGLLPGTDTRIRPQGAREKLELCRVCTAVTPGEPQVTIGGDRSFTYDFVFDQPTPQSTVYEKCVESLVDGTFGGFNATVLAYGQVLSNCFHLI</sequence>
<dbReference type="PANTHER" id="PTHR47969">
    <property type="entry name" value="CHROMOSOME-ASSOCIATED KINESIN KIF4A-RELATED"/>
    <property type="match status" value="1"/>
</dbReference>
<keyword evidence="9" id="KW-0812">Transmembrane</keyword>
<name>A0A9J2Q873_ASCLU</name>
<dbReference type="PANTHER" id="PTHR47969:SF15">
    <property type="entry name" value="CHROMOSOME-ASSOCIATED KINESIN KIF4A-RELATED"/>
    <property type="match status" value="1"/>
</dbReference>
<keyword evidence="5" id="KW-0175">Coiled coil</keyword>
<evidence type="ECO:0000256" key="8">
    <source>
        <dbReference type="SAM" id="MobiDB-lite"/>
    </source>
</evidence>
<comment type="caution">
    <text evidence="7">Lacks conserved residue(s) required for the propagation of feature annotation.</text>
</comment>
<dbReference type="InterPro" id="IPR001752">
    <property type="entry name" value="Kinesin_motor_dom"/>
</dbReference>
<keyword evidence="4" id="KW-0067">ATP-binding</keyword>
<keyword evidence="9" id="KW-0472">Membrane</keyword>
<reference evidence="12" key="1">
    <citation type="submission" date="2023-03" db="UniProtKB">
        <authorList>
            <consortium name="WormBaseParasite"/>
        </authorList>
    </citation>
    <scope>IDENTIFICATION</scope>
</reference>
<feature type="transmembrane region" description="Helical" evidence="9">
    <location>
        <begin position="74"/>
        <end position="94"/>
    </location>
</feature>
<dbReference type="GO" id="GO:0008017">
    <property type="term" value="F:microtubule binding"/>
    <property type="evidence" value="ECO:0007669"/>
    <property type="project" value="InterPro"/>
</dbReference>
<dbReference type="GO" id="GO:0007018">
    <property type="term" value="P:microtubule-based movement"/>
    <property type="evidence" value="ECO:0007669"/>
    <property type="project" value="InterPro"/>
</dbReference>
<evidence type="ECO:0000256" key="4">
    <source>
        <dbReference type="ARBA" id="ARBA00022840"/>
    </source>
</evidence>
<dbReference type="Proteomes" id="UP000036681">
    <property type="component" value="Unplaced"/>
</dbReference>
<feature type="region of interest" description="Disordered" evidence="8">
    <location>
        <begin position="36"/>
        <end position="66"/>
    </location>
</feature>
<evidence type="ECO:0000256" key="2">
    <source>
        <dbReference type="ARBA" id="ARBA00022490"/>
    </source>
</evidence>
<evidence type="ECO:0000256" key="7">
    <source>
        <dbReference type="PROSITE-ProRule" id="PRU00283"/>
    </source>
</evidence>
<evidence type="ECO:0000313" key="11">
    <source>
        <dbReference type="Proteomes" id="UP000036681"/>
    </source>
</evidence>
<evidence type="ECO:0000256" key="9">
    <source>
        <dbReference type="SAM" id="Phobius"/>
    </source>
</evidence>
<keyword evidence="3" id="KW-0547">Nucleotide-binding</keyword>
<dbReference type="GO" id="GO:0003777">
    <property type="term" value="F:microtubule motor activity"/>
    <property type="evidence" value="ECO:0007669"/>
    <property type="project" value="InterPro"/>
</dbReference>
<dbReference type="PROSITE" id="PS50067">
    <property type="entry name" value="KINESIN_MOTOR_2"/>
    <property type="match status" value="1"/>
</dbReference>
<dbReference type="GO" id="GO:0005875">
    <property type="term" value="C:microtubule associated complex"/>
    <property type="evidence" value="ECO:0007669"/>
    <property type="project" value="TreeGrafter"/>
</dbReference>
<feature type="domain" description="Kinesin motor" evidence="10">
    <location>
        <begin position="102"/>
        <end position="191"/>
    </location>
</feature>
<dbReference type="AlphaFoldDB" id="A0A9J2Q873"/>
<evidence type="ECO:0000259" key="10">
    <source>
        <dbReference type="PROSITE" id="PS50067"/>
    </source>
</evidence>
<evidence type="ECO:0000256" key="3">
    <source>
        <dbReference type="ARBA" id="ARBA00022741"/>
    </source>
</evidence>
<proteinExistence type="inferred from homology"/>
<organism evidence="11 12">
    <name type="scientific">Ascaris lumbricoides</name>
    <name type="common">Giant roundworm</name>
    <dbReference type="NCBI Taxonomy" id="6252"/>
    <lineage>
        <taxon>Eukaryota</taxon>
        <taxon>Metazoa</taxon>
        <taxon>Ecdysozoa</taxon>
        <taxon>Nematoda</taxon>
        <taxon>Chromadorea</taxon>
        <taxon>Rhabditida</taxon>
        <taxon>Spirurina</taxon>
        <taxon>Ascaridomorpha</taxon>
        <taxon>Ascaridoidea</taxon>
        <taxon>Ascarididae</taxon>
        <taxon>Ascaris</taxon>
    </lineage>
</organism>
<evidence type="ECO:0000256" key="6">
    <source>
        <dbReference type="ARBA" id="ARBA00023212"/>
    </source>
</evidence>
<evidence type="ECO:0000313" key="12">
    <source>
        <dbReference type="WBParaSite" id="ALUE_0001776001-mRNA-1"/>
    </source>
</evidence>
<evidence type="ECO:0000256" key="1">
    <source>
        <dbReference type="ARBA" id="ARBA00004245"/>
    </source>
</evidence>
<keyword evidence="9" id="KW-1133">Transmembrane helix</keyword>
<comment type="subcellular location">
    <subcellularLocation>
        <location evidence="1">Cytoplasm</location>
        <location evidence="1">Cytoskeleton</location>
    </subcellularLocation>
</comment>
<comment type="similarity">
    <text evidence="7">Belongs to the TRAFAC class myosin-kinesin ATPase superfamily. Kinesin family.</text>
</comment>
<dbReference type="GO" id="GO:0007052">
    <property type="term" value="P:mitotic spindle organization"/>
    <property type="evidence" value="ECO:0007669"/>
    <property type="project" value="TreeGrafter"/>
</dbReference>
<dbReference type="WBParaSite" id="ALUE_0001776001-mRNA-1">
    <property type="protein sequence ID" value="ALUE_0001776001-mRNA-1"/>
    <property type="gene ID" value="ALUE_0001776001"/>
</dbReference>
<keyword evidence="2" id="KW-0963">Cytoplasm</keyword>
<dbReference type="Gene3D" id="3.40.850.10">
    <property type="entry name" value="Kinesin motor domain"/>
    <property type="match status" value="1"/>
</dbReference>
<keyword evidence="11" id="KW-1185">Reference proteome</keyword>
<dbReference type="GO" id="GO:0005524">
    <property type="term" value="F:ATP binding"/>
    <property type="evidence" value="ECO:0007669"/>
    <property type="project" value="UniProtKB-KW"/>
</dbReference>
<protein>
    <submittedName>
        <fullName evidence="12">Kinesin motor domain-containing protein</fullName>
    </submittedName>
</protein>
<keyword evidence="6" id="KW-0206">Cytoskeleton</keyword>
<dbReference type="InterPro" id="IPR036961">
    <property type="entry name" value="Kinesin_motor_dom_sf"/>
</dbReference>
<dbReference type="SUPFAM" id="SSF52540">
    <property type="entry name" value="P-loop containing nucleoside triphosphate hydrolases"/>
    <property type="match status" value="1"/>
</dbReference>
<dbReference type="InterPro" id="IPR027417">
    <property type="entry name" value="P-loop_NTPase"/>
</dbReference>
<dbReference type="InterPro" id="IPR027640">
    <property type="entry name" value="Kinesin-like_fam"/>
</dbReference>
<evidence type="ECO:0000256" key="5">
    <source>
        <dbReference type="ARBA" id="ARBA00023054"/>
    </source>
</evidence>
<dbReference type="GO" id="GO:0051231">
    <property type="term" value="P:spindle elongation"/>
    <property type="evidence" value="ECO:0007669"/>
    <property type="project" value="TreeGrafter"/>
</dbReference>
<accession>A0A9J2Q873</accession>